<organism evidence="4">
    <name type="scientific">Anisakis simplex</name>
    <name type="common">Herring worm</name>
    <dbReference type="NCBI Taxonomy" id="6269"/>
    <lineage>
        <taxon>Eukaryota</taxon>
        <taxon>Metazoa</taxon>
        <taxon>Ecdysozoa</taxon>
        <taxon>Nematoda</taxon>
        <taxon>Chromadorea</taxon>
        <taxon>Rhabditida</taxon>
        <taxon>Spirurina</taxon>
        <taxon>Ascaridomorpha</taxon>
        <taxon>Ascaridoidea</taxon>
        <taxon>Anisakidae</taxon>
        <taxon>Anisakis</taxon>
        <taxon>Anisakis simplex complex</taxon>
    </lineage>
</organism>
<keyword evidence="3" id="KW-1185">Reference proteome</keyword>
<dbReference type="EMBL" id="UYRR01032072">
    <property type="protein sequence ID" value="VDK54029.1"/>
    <property type="molecule type" value="Genomic_DNA"/>
</dbReference>
<name>A0A0M3K3U3_ANISI</name>
<evidence type="ECO:0000256" key="1">
    <source>
        <dbReference type="SAM" id="MobiDB-lite"/>
    </source>
</evidence>
<protein>
    <submittedName>
        <fullName evidence="2 4">Uncharacterized protein</fullName>
    </submittedName>
</protein>
<feature type="compositionally biased region" description="Low complexity" evidence="1">
    <location>
        <begin position="205"/>
        <end position="214"/>
    </location>
</feature>
<sequence>MEVENSLRVGSVLKRYRYADVRHESTAVAADVKHDEGIVICKRTSADESSLTCRVVNSDDDSEVRIKRIKTDDTARSLLSDHKGRSSYSNVVVSLQDYLPTSTVDETMDNCSTEDSSLQLDDNIHIKYADSHAAATRPKHSTPTIERPRAQYASTIQHTSSMPKTLWRASSLLSEQATTSLPLQDTNFNTLQKLMVKQKAMCELSSSSSSPDSSLGQEPDSSLSGDTSTLPAAAMNNKVTSVLAPQSSFTTWPWLTGLLQFSFLIKISIQVHFG</sequence>
<reference evidence="2 3" key="2">
    <citation type="submission" date="2018-11" db="EMBL/GenBank/DDBJ databases">
        <authorList>
            <consortium name="Pathogen Informatics"/>
        </authorList>
    </citation>
    <scope>NUCLEOTIDE SEQUENCE [LARGE SCALE GENOMIC DNA]</scope>
</reference>
<gene>
    <name evidence="2" type="ORF">ASIM_LOCUS15041</name>
</gene>
<evidence type="ECO:0000313" key="2">
    <source>
        <dbReference type="EMBL" id="VDK54029.1"/>
    </source>
</evidence>
<evidence type="ECO:0000313" key="4">
    <source>
        <dbReference type="WBParaSite" id="ASIM_0001563401-mRNA-1"/>
    </source>
</evidence>
<accession>A0A0M3K3U3</accession>
<feature type="region of interest" description="Disordered" evidence="1">
    <location>
        <begin position="205"/>
        <end position="230"/>
    </location>
</feature>
<dbReference type="Proteomes" id="UP000267096">
    <property type="component" value="Unassembled WGS sequence"/>
</dbReference>
<feature type="compositionally biased region" description="Polar residues" evidence="1">
    <location>
        <begin position="215"/>
        <end position="230"/>
    </location>
</feature>
<dbReference type="WBParaSite" id="ASIM_0001563401-mRNA-1">
    <property type="protein sequence ID" value="ASIM_0001563401-mRNA-1"/>
    <property type="gene ID" value="ASIM_0001563401"/>
</dbReference>
<proteinExistence type="predicted"/>
<evidence type="ECO:0000313" key="3">
    <source>
        <dbReference type="Proteomes" id="UP000267096"/>
    </source>
</evidence>
<reference evidence="4" key="1">
    <citation type="submission" date="2017-02" db="UniProtKB">
        <authorList>
            <consortium name="WormBaseParasite"/>
        </authorList>
    </citation>
    <scope>IDENTIFICATION</scope>
</reference>
<dbReference type="AlphaFoldDB" id="A0A0M3K3U3"/>